<dbReference type="InterPro" id="IPR038187">
    <property type="entry name" value="NAC_A/B_dom_sf"/>
</dbReference>
<organism evidence="4 5">
    <name type="scientific">Steinernema glaseri</name>
    <dbReference type="NCBI Taxonomy" id="37863"/>
    <lineage>
        <taxon>Eukaryota</taxon>
        <taxon>Metazoa</taxon>
        <taxon>Ecdysozoa</taxon>
        <taxon>Nematoda</taxon>
        <taxon>Chromadorea</taxon>
        <taxon>Rhabditida</taxon>
        <taxon>Tylenchina</taxon>
        <taxon>Panagrolaimomorpha</taxon>
        <taxon>Strongyloidoidea</taxon>
        <taxon>Steinernematidae</taxon>
        <taxon>Steinernema</taxon>
    </lineage>
</organism>
<dbReference type="WBParaSite" id="L893_g16167.t1">
    <property type="protein sequence ID" value="L893_g16167.t1"/>
    <property type="gene ID" value="L893_g16167"/>
</dbReference>
<evidence type="ECO:0000313" key="4">
    <source>
        <dbReference type="Proteomes" id="UP000095287"/>
    </source>
</evidence>
<reference evidence="5" key="1">
    <citation type="submission" date="2016-11" db="UniProtKB">
        <authorList>
            <consortium name="WormBaseParasite"/>
        </authorList>
    </citation>
    <scope>IDENTIFICATION</scope>
</reference>
<dbReference type="AlphaFoldDB" id="A0A1I7YGL8"/>
<evidence type="ECO:0000256" key="2">
    <source>
        <dbReference type="RuleBase" id="RU361272"/>
    </source>
</evidence>
<comment type="similarity">
    <text evidence="1 2">Belongs to the NAC-beta family.</text>
</comment>
<keyword evidence="4" id="KW-1185">Reference proteome</keyword>
<dbReference type="PROSITE" id="PS51151">
    <property type="entry name" value="NAC_AB"/>
    <property type="match status" value="1"/>
</dbReference>
<proteinExistence type="inferred from homology"/>
<dbReference type="Proteomes" id="UP000095287">
    <property type="component" value="Unplaced"/>
</dbReference>
<accession>A0A1I7YGL8</accession>
<sequence>MIKEDGTILHFVYPKVQASVPTNLFSINGPAENKQITELLPGILN</sequence>
<name>A0A1I7YGL8_9BILA</name>
<protein>
    <recommendedName>
        <fullName evidence="2">Transcription factor BTF3</fullName>
    </recommendedName>
</protein>
<dbReference type="Pfam" id="PF01849">
    <property type="entry name" value="NAC"/>
    <property type="match status" value="1"/>
</dbReference>
<dbReference type="FunFam" id="2.20.70.30:FF:000001">
    <property type="entry name" value="Transcription factor BTF3 homolog"/>
    <property type="match status" value="1"/>
</dbReference>
<evidence type="ECO:0000256" key="1">
    <source>
        <dbReference type="ARBA" id="ARBA00005296"/>
    </source>
</evidence>
<dbReference type="PANTHER" id="PTHR10351">
    <property type="entry name" value="TRANSCRIPTION FACTOR BTF3 FAMILY MEMBER"/>
    <property type="match status" value="1"/>
</dbReference>
<dbReference type="InterPro" id="IPR039370">
    <property type="entry name" value="BTF3"/>
</dbReference>
<feature type="domain" description="NAC-A/B" evidence="3">
    <location>
        <begin position="1"/>
        <end position="40"/>
    </location>
</feature>
<dbReference type="Gene3D" id="2.20.70.30">
    <property type="entry name" value="Nascent polypeptide-associated complex domain"/>
    <property type="match status" value="1"/>
</dbReference>
<evidence type="ECO:0000259" key="3">
    <source>
        <dbReference type="PROSITE" id="PS51151"/>
    </source>
</evidence>
<dbReference type="InterPro" id="IPR002715">
    <property type="entry name" value="Nas_poly-pep-assoc_cplx_dom"/>
</dbReference>
<evidence type="ECO:0000313" key="5">
    <source>
        <dbReference type="WBParaSite" id="L893_g16167.t1"/>
    </source>
</evidence>